<sequence>MTFDGKLYKLTYVSKSGAKMMALQGFKTIFVPRADMVRVRVFKKRAEMGTATVVFSKDGEAEILHPVTYETIIVVTPKGEEIGETVRFVDVEGEILYFP</sequence>
<accession>A0A645HPZ3</accession>
<name>A0A645HPZ3_9ZZZZ</name>
<proteinExistence type="predicted"/>
<comment type="caution">
    <text evidence="1">The sequence shown here is derived from an EMBL/GenBank/DDBJ whole genome shotgun (WGS) entry which is preliminary data.</text>
</comment>
<protein>
    <submittedName>
        <fullName evidence="1">Uncharacterized protein</fullName>
    </submittedName>
</protein>
<dbReference type="AlphaFoldDB" id="A0A645HPZ3"/>
<organism evidence="1">
    <name type="scientific">bioreactor metagenome</name>
    <dbReference type="NCBI Taxonomy" id="1076179"/>
    <lineage>
        <taxon>unclassified sequences</taxon>
        <taxon>metagenomes</taxon>
        <taxon>ecological metagenomes</taxon>
    </lineage>
</organism>
<evidence type="ECO:0000313" key="1">
    <source>
        <dbReference type="EMBL" id="MPN41037.1"/>
    </source>
</evidence>
<reference evidence="1" key="1">
    <citation type="submission" date="2019-08" db="EMBL/GenBank/DDBJ databases">
        <authorList>
            <person name="Kucharzyk K."/>
            <person name="Murdoch R.W."/>
            <person name="Higgins S."/>
            <person name="Loffler F."/>
        </authorList>
    </citation>
    <scope>NUCLEOTIDE SEQUENCE</scope>
</reference>
<gene>
    <name evidence="1" type="ORF">SDC9_188577</name>
</gene>
<dbReference type="EMBL" id="VSSQ01097846">
    <property type="protein sequence ID" value="MPN41037.1"/>
    <property type="molecule type" value="Genomic_DNA"/>
</dbReference>